<proteinExistence type="inferred from homology"/>
<evidence type="ECO:0000256" key="1">
    <source>
        <dbReference type="ARBA" id="ARBA00010060"/>
    </source>
</evidence>
<dbReference type="SUPFAM" id="SSF50729">
    <property type="entry name" value="PH domain-like"/>
    <property type="match status" value="1"/>
</dbReference>
<reference evidence="11 12" key="2">
    <citation type="submission" date="2020-07" db="EMBL/GenBank/DDBJ databases">
        <title>Genome assembly of wild tea tree DASZ reveals pedigree and selection history of tea varieties.</title>
        <authorList>
            <person name="Zhang W."/>
        </authorList>
    </citation>
    <scope>NUCLEOTIDE SEQUENCE [LARGE SCALE GENOMIC DNA]</scope>
    <source>
        <strain evidence="12">cv. G240</strain>
        <tissue evidence="11">Leaf</tissue>
    </source>
</reference>
<keyword evidence="8 9" id="KW-0539">Nucleus</keyword>
<dbReference type="GO" id="GO:0003677">
    <property type="term" value="F:DNA binding"/>
    <property type="evidence" value="ECO:0007669"/>
    <property type="project" value="InterPro"/>
</dbReference>
<evidence type="ECO:0000313" key="12">
    <source>
        <dbReference type="Proteomes" id="UP000593564"/>
    </source>
</evidence>
<accession>A0A7J7G0N4</accession>
<evidence type="ECO:0000256" key="2">
    <source>
        <dbReference type="ARBA" id="ARBA00022454"/>
    </source>
</evidence>
<dbReference type="EMBL" id="JACBKZ010000014">
    <property type="protein sequence ID" value="KAF5933348.1"/>
    <property type="molecule type" value="Genomic_DNA"/>
</dbReference>
<comment type="subcellular location">
    <subcellularLocation>
        <location evidence="9">Nucleus</location>
    </subcellularLocation>
    <subcellularLocation>
        <location evidence="9">Chromosome</location>
    </subcellularLocation>
</comment>
<dbReference type="FunFam" id="2.30.29.150:FF:000001">
    <property type="entry name" value="Fact complex subunit ssrp1"/>
    <property type="match status" value="1"/>
</dbReference>
<keyword evidence="7 9" id="KW-0234">DNA repair</keyword>
<evidence type="ECO:0000256" key="7">
    <source>
        <dbReference type="ARBA" id="ARBA00023204"/>
    </source>
</evidence>
<feature type="domain" description="FACT complex subunit SSRP1-like first PH" evidence="10">
    <location>
        <begin position="155"/>
        <end position="268"/>
    </location>
</feature>
<evidence type="ECO:0000256" key="3">
    <source>
        <dbReference type="ARBA" id="ARBA00022705"/>
    </source>
</evidence>
<evidence type="ECO:0000256" key="8">
    <source>
        <dbReference type="ARBA" id="ARBA00023242"/>
    </source>
</evidence>
<dbReference type="PANTHER" id="PTHR45849:SF1">
    <property type="entry name" value="FACT COMPLEX SUBUNIT SSRP1"/>
    <property type="match status" value="1"/>
</dbReference>
<dbReference type="InterPro" id="IPR048993">
    <property type="entry name" value="SSRP1-like_PH1"/>
</dbReference>
<dbReference type="Proteomes" id="UP000593564">
    <property type="component" value="Unassembled WGS sequence"/>
</dbReference>
<evidence type="ECO:0000256" key="6">
    <source>
        <dbReference type="ARBA" id="ARBA00023163"/>
    </source>
</evidence>
<keyword evidence="12" id="KW-1185">Reference proteome</keyword>
<dbReference type="GO" id="GO:0031491">
    <property type="term" value="F:nucleosome binding"/>
    <property type="evidence" value="ECO:0007669"/>
    <property type="project" value="TreeGrafter"/>
</dbReference>
<dbReference type="GO" id="GO:0035101">
    <property type="term" value="C:FACT complex"/>
    <property type="evidence" value="ECO:0007669"/>
    <property type="project" value="TreeGrafter"/>
</dbReference>
<dbReference type="GO" id="GO:0042393">
    <property type="term" value="F:histone binding"/>
    <property type="evidence" value="ECO:0007669"/>
    <property type="project" value="TreeGrafter"/>
</dbReference>
<gene>
    <name evidence="11" type="ORF">HYC85_029519</name>
</gene>
<dbReference type="PANTHER" id="PTHR45849">
    <property type="entry name" value="FACT COMPLEX SUBUNIT SSRP1"/>
    <property type="match status" value="1"/>
</dbReference>
<keyword evidence="5 9" id="KW-0805">Transcription regulation</keyword>
<dbReference type="AlphaFoldDB" id="A0A7J7G0N4"/>
<evidence type="ECO:0000256" key="5">
    <source>
        <dbReference type="ARBA" id="ARBA00023015"/>
    </source>
</evidence>
<organism evidence="11 12">
    <name type="scientific">Camellia sinensis</name>
    <name type="common">Tea plant</name>
    <name type="synonym">Thea sinensis</name>
    <dbReference type="NCBI Taxonomy" id="4442"/>
    <lineage>
        <taxon>Eukaryota</taxon>
        <taxon>Viridiplantae</taxon>
        <taxon>Streptophyta</taxon>
        <taxon>Embryophyta</taxon>
        <taxon>Tracheophyta</taxon>
        <taxon>Spermatophyta</taxon>
        <taxon>Magnoliopsida</taxon>
        <taxon>eudicotyledons</taxon>
        <taxon>Gunneridae</taxon>
        <taxon>Pentapetalae</taxon>
        <taxon>asterids</taxon>
        <taxon>Ericales</taxon>
        <taxon>Theaceae</taxon>
        <taxon>Camellia</taxon>
    </lineage>
</organism>
<reference evidence="12" key="1">
    <citation type="journal article" date="2020" name="Nat. Commun.">
        <title>Genome assembly of wild tea tree DASZ reveals pedigree and selection history of tea varieties.</title>
        <authorList>
            <person name="Zhang W."/>
            <person name="Zhang Y."/>
            <person name="Qiu H."/>
            <person name="Guo Y."/>
            <person name="Wan H."/>
            <person name="Zhang X."/>
            <person name="Scossa F."/>
            <person name="Alseekh S."/>
            <person name="Zhang Q."/>
            <person name="Wang P."/>
            <person name="Xu L."/>
            <person name="Schmidt M.H."/>
            <person name="Jia X."/>
            <person name="Li D."/>
            <person name="Zhu A."/>
            <person name="Guo F."/>
            <person name="Chen W."/>
            <person name="Ni D."/>
            <person name="Usadel B."/>
            <person name="Fernie A.R."/>
            <person name="Wen W."/>
        </authorList>
    </citation>
    <scope>NUCLEOTIDE SEQUENCE [LARGE SCALE GENOMIC DNA]</scope>
    <source>
        <strain evidence="12">cv. G240</strain>
    </source>
</reference>
<dbReference type="CDD" id="cd13230">
    <property type="entry name" value="PH1_SSRP1-like"/>
    <property type="match status" value="1"/>
</dbReference>
<evidence type="ECO:0000256" key="4">
    <source>
        <dbReference type="ARBA" id="ARBA00022763"/>
    </source>
</evidence>
<keyword evidence="2 9" id="KW-0158">Chromosome</keyword>
<dbReference type="GO" id="GO:0006260">
    <property type="term" value="P:DNA replication"/>
    <property type="evidence" value="ECO:0007669"/>
    <property type="project" value="UniProtKB-KW"/>
</dbReference>
<dbReference type="Gene3D" id="2.30.29.150">
    <property type="match status" value="1"/>
</dbReference>
<evidence type="ECO:0000259" key="10">
    <source>
        <dbReference type="Pfam" id="PF21103"/>
    </source>
</evidence>
<evidence type="ECO:0000313" key="11">
    <source>
        <dbReference type="EMBL" id="KAF5933348.1"/>
    </source>
</evidence>
<dbReference type="InterPro" id="IPR050454">
    <property type="entry name" value="RTT106/SSRP1_HistChap/FACT"/>
</dbReference>
<keyword evidence="4 9" id="KW-0227">DNA damage</keyword>
<protein>
    <recommendedName>
        <fullName evidence="9">FACT complex subunit SSRP1</fullName>
    </recommendedName>
</protein>
<sequence length="269" mass="30056">MKAGKKKRKKERKKSPNLHCLYLALCLGPPSPSLCSFSQSVPTLSSSPKSLTTVAHIRRTSPPPQIAIALCLSLTQRERLLGGGTWRNCVGKSICITGRNVDDTTGANEKDSLMEISFHIPNSNTQFVGDENRLSTQVFRDKIMSMADVGTGGEESVVTFEGIAILTPRGRYNVELYLSFFRLQGQANDFKIQYSSVVRLFLLPKSNQPHTFVVVTLDPPIRKGQTLYPHIVLQLLLFETDYVVESTLSMKEDLLNSKYKDKLEPSYKV</sequence>
<dbReference type="Pfam" id="PF21103">
    <property type="entry name" value="PH1_SSRP1-like"/>
    <property type="match status" value="1"/>
</dbReference>
<comment type="function">
    <text evidence="9">Component of the FACT complex, a general chromatin factor that acts to reorganize nucleosomes. The FACT complex is involved in multiple processes that require DNA as a template such as mRNA elongation, DNA replication and DNA repair. During transcription elongation the FACT complex acts as a histone chaperone that both destabilizes and restores nucleosomal structure. It facilitates the passage of RNA polymerase II and transcription by promoting the dissociation of one histone H2A-H2B dimer from the nucleosome, then subsequently promotes the reestablishment of the nucleosome following the passage of RNA polymerase II.</text>
</comment>
<comment type="similarity">
    <text evidence="1 9">Belongs to the SSRP1 family.</text>
</comment>
<dbReference type="PRINTS" id="PR00887">
    <property type="entry name" value="SSRCOGNITION"/>
</dbReference>
<dbReference type="InterPro" id="IPR000969">
    <property type="entry name" value="SSRP1/POB3"/>
</dbReference>
<comment type="caution">
    <text evidence="11">The sequence shown here is derived from an EMBL/GenBank/DDBJ whole genome shotgun (WGS) entry which is preliminary data.</text>
</comment>
<keyword evidence="3 9" id="KW-0235">DNA replication</keyword>
<dbReference type="GO" id="GO:0006281">
    <property type="term" value="P:DNA repair"/>
    <property type="evidence" value="ECO:0007669"/>
    <property type="project" value="UniProtKB-KW"/>
</dbReference>
<name>A0A7J7G0N4_CAMSI</name>
<keyword evidence="6 9" id="KW-0804">Transcription</keyword>
<evidence type="ECO:0000256" key="9">
    <source>
        <dbReference type="RuleBase" id="RU364013"/>
    </source>
</evidence>